<organism evidence="2 3">
    <name type="scientific">Senna tora</name>
    <dbReference type="NCBI Taxonomy" id="362788"/>
    <lineage>
        <taxon>Eukaryota</taxon>
        <taxon>Viridiplantae</taxon>
        <taxon>Streptophyta</taxon>
        <taxon>Embryophyta</taxon>
        <taxon>Tracheophyta</taxon>
        <taxon>Spermatophyta</taxon>
        <taxon>Magnoliopsida</taxon>
        <taxon>eudicotyledons</taxon>
        <taxon>Gunneridae</taxon>
        <taxon>Pentapetalae</taxon>
        <taxon>rosids</taxon>
        <taxon>fabids</taxon>
        <taxon>Fabales</taxon>
        <taxon>Fabaceae</taxon>
        <taxon>Caesalpinioideae</taxon>
        <taxon>Cassia clade</taxon>
        <taxon>Senna</taxon>
    </lineage>
</organism>
<name>A0A834TU63_9FABA</name>
<proteinExistence type="predicted"/>
<protein>
    <submittedName>
        <fullName evidence="2">Uncharacterized protein</fullName>
    </submittedName>
</protein>
<comment type="caution">
    <text evidence="2">The sequence shown here is derived from an EMBL/GenBank/DDBJ whole genome shotgun (WGS) entry which is preliminary data.</text>
</comment>
<evidence type="ECO:0000256" key="1">
    <source>
        <dbReference type="SAM" id="MobiDB-lite"/>
    </source>
</evidence>
<dbReference type="EMBL" id="JAAIUW010000006">
    <property type="protein sequence ID" value="KAF7826771.1"/>
    <property type="molecule type" value="Genomic_DNA"/>
</dbReference>
<keyword evidence="3" id="KW-1185">Reference proteome</keyword>
<sequence length="90" mass="10086">MEIIKRFTLSDMIRAPTQKGGHSKPPTEVKDSSKSILVNRTLARDLKPCRSQPGALNPKFLYHAFRLWLPSVSVGGRRNMKAGRRDVGPD</sequence>
<gene>
    <name evidence="2" type="ORF">G2W53_017935</name>
</gene>
<evidence type="ECO:0000313" key="2">
    <source>
        <dbReference type="EMBL" id="KAF7826771.1"/>
    </source>
</evidence>
<dbReference type="AlphaFoldDB" id="A0A834TU63"/>
<feature type="region of interest" description="Disordered" evidence="1">
    <location>
        <begin position="14"/>
        <end position="33"/>
    </location>
</feature>
<reference evidence="2" key="1">
    <citation type="submission" date="2020-09" db="EMBL/GenBank/DDBJ databases">
        <title>Genome-Enabled Discovery of Anthraquinone Biosynthesis in Senna tora.</title>
        <authorList>
            <person name="Kang S.-H."/>
            <person name="Pandey R.P."/>
            <person name="Lee C.-M."/>
            <person name="Sim J.-S."/>
            <person name="Jeong J.-T."/>
            <person name="Choi B.-S."/>
            <person name="Jung M."/>
            <person name="Ginzburg D."/>
            <person name="Zhao K."/>
            <person name="Won S.Y."/>
            <person name="Oh T.-J."/>
            <person name="Yu Y."/>
            <person name="Kim N.-H."/>
            <person name="Lee O.R."/>
            <person name="Lee T.-H."/>
            <person name="Bashyal P."/>
            <person name="Kim T.-S."/>
            <person name="Lee W.-H."/>
            <person name="Kawkins C."/>
            <person name="Kim C.-K."/>
            <person name="Kim J.S."/>
            <person name="Ahn B.O."/>
            <person name="Rhee S.Y."/>
            <person name="Sohng J.K."/>
        </authorList>
    </citation>
    <scope>NUCLEOTIDE SEQUENCE</scope>
    <source>
        <tissue evidence="2">Leaf</tissue>
    </source>
</reference>
<accession>A0A834TU63</accession>
<dbReference type="Proteomes" id="UP000634136">
    <property type="component" value="Unassembled WGS sequence"/>
</dbReference>
<evidence type="ECO:0000313" key="3">
    <source>
        <dbReference type="Proteomes" id="UP000634136"/>
    </source>
</evidence>